<feature type="domain" description="SRCR" evidence="13">
    <location>
        <begin position="1025"/>
        <end position="1133"/>
    </location>
</feature>
<sequence>MTERLVFSICTWLFFISNLLFVLKYVSGQGQPVHPGFDPPPEATKNTIQGAYGKNVTLFFRNSPYRVTGDVIVEVGATLTIETGVRLYFDSGTGIKVLGSIWAVGNEWAHIQMLPHQKEMSYDFEMPEWRLIDGPTVRQGRLQVRFRDRWRSVCTMLSNWTSIDTGVACRSMGYSDGGFYQWYRRNNESYPFVLPEPRCQSRAMNLWQCEGLSDVNSIRMSENLCQGEDDIGIYCWGPPTFRGWARHWKGLQIYNAPYKYVNADPDMVAVQRESHSRLEFIDILYAGYDKMMKNATAALQIQGVVPIMNGLRIERSARDGIYLYESSGPVYITNSTISYNRGHGIQVDNTTDGRIFVNSTIIQGNYGDGVWYKQKIGTNLVTHRIHTHAKRQLSLEGAVYDEEPYRINMCEEHSIPQALFFPHLILARLPNGTLIEPSAPPLCWMSVALPSRLPYTYSLQFMHISHPSLHRPPLLHETSLFLRVCDATEDLQNCQLNRQRIPIRDGTFPQSISFKSSGRPMYLALDYDAQDGNSFYTPTELRLLFRIHSSVLDKAYYGLNITNSLINDNIGNGVYVMDIRERTAFTNVTMNRNQGNAAFLVRDGAADIWLNDTRIEENWGDGMNVSYAGGSISINGTRIERNRWRGAAFHFNDSSPFFCLHQEIVFKGQPSNNQFYLPTRVVDNFWGGILVGNWCLHEKREIEPKVLITWLELTDNKYHPALEIHSCQSPNMARTIVDITGNQITENKGMGLRIVPAVNMMAVINSNQFRSNNDTALLIRNADYPQLWTLPSNVTISKNAFKFNTAKYIVSLGLNEGSPWQKLVFNQQNEIRTNVVLNPFEYLNPRSTPYAAMVVSSSNVVIHRNCFKNERARYEIATELAAHAAIINATENNWGHAEAPRFLNRIFDQFNRYSLANIKVDPYMAVCNQRVPHITPLNEHFRQFRNDSQPFTLGGNIYENHDLAKGTYTVTDDIHVVPGAKLTIAAGSTLQFNDGGELLRNEHDNSEDTVTFTSSPFSLPPVGNARLVDEDGNDRVTEGRLEVFVDGQWGTVCNRSWTAYHARLACNQMGLIIDPQYFENWRIFPSKGELPMLMDNIRCEENEVDITRCRHDGLKHNVGAGCRATEVVGLRCLEPRWAGVRYSLLANPPTVTGQSTMDNWLIEKAGLFDFRTPSFSPALQIDWNYHTFHNLIVRNNFWDGIDIVYNDLIKKPTLRTSRSYGNRKNGIHIRSAGITIENVTLSWNGEAGLRYNPAVGATLQNDIVSWLDITEQPELEANNIFNIPNHAVKSLQVLESHLNQRKFLVAKETPDCPLILHEPCVYELELEANGYEYGIEAKMAIQIARPVSNISDEDAVFFDVGGTKSFSARKDQIYFPFVSSKNRVRMRYTRSYGIPKLVVLVLFLDTQEYLDRFIHVLHSVISDNQYGISTMHHNNLTYDDGTITNRWDNEKLWFQRSNFTGNTQAVLWMDSPQHEVVPGTPIAQIFYHIDNCSIHHNTGAVIDTQRDLFASANVFRWWFWSNTIANNSGSTMVIRMPDTYNLIAKEEHEFKMTENRIHNNTEFRFLLEGFYTIVNISSNNITDNFAPLNFGLFEVSGMEKNLTVERNRFFTNWGHWLFKVNTFSHALRHVIVPAFIQWNYIEFNHFIKPKEDYVDMYPRSYAIGIFGSQKIDVHFNRLKNTLMDFELVAGCKPITVYDSLNVTYNWWGTATDGEIAQRIFDIDDWNIYTPANYNPFFTSNEHFINFWWLLYPMGQMKNATYDEPTVFDLKGRMYQSKNMTLITERWYEFPYYYRPYRPYRIVRDVTIMPGATLYIEKGVEVHVWPNVRILVLGELIADGTYWQPIRFKPINITEYDEIRNKIGTRYKRDVGEFKIGNGAKIVHKRAVNRARPDHVYQEMPVMHRYDPYFQRFPVSLANQTQEGRAGWLQIYNATSGEIVPSCDQQFTIRNAQVVCRELGFPTLNAYHWVTQRWDYNPKLRILKTYMEPRECRGDEEKLDRCPLRLTGNTSQWQCMDNEHFNYIFCGRNKSVEDIYIGNWGGITFAREHLELQDVNLIEQSVLRNVEIVGGGLAHNESVSMAALHIFQRHPILDHVNVTNSSMHGIQIIAPRQTVVLNQVNATDNNGAGVRVVTVNLQAPNQDAQSPIRPLQIPYYSQGMLDMCSSEKLIQIRNRILLYYKYDSRPIDCVKIFSAPGRKVAFRFLQANLYYQPVDLGRSDALRIYNSISFLPSTLLAEFRVDRPSSWTRSVSGDILALHMRATAADGTYGFIAEVSALPGNTDSFPVEEVIIRNSRIDNNDRGGVDYQNVGETSPVLLIEDCSISYNGLNLFGNITTTSHAVKLSLHNTMSLMFRGNSLTHNIGGLLVSAHSSSPVARLTALIKDSLFSHNSNSSIIALIGNGLQAANLINNIVSLNYALFHDTIIARQFSLNMTRNVIFNNTGLHTVDMAGASRIASTTHTFNYNYFDNNLALGHGHQYLEKFGFQPVRTNEFDSRPRRKRQITPGQITQEGVSFDWWTHVDNDTARYRSTILAGNAQQLYRGNSFNDPANDYELATTRRNEYETAQIDAVLNYWGYPGTSGVAAGKIRDYGDFPYLIQVNYLPVLESNTSIIEGDCPAGWFQTGHMEFKSCFIYVGAAATYRHAVTYCKELDAFVPYLRADDPRQGEIARRVEQITTSLATDMEKINTFAMLDDIHVWIASMEIPSTQCGWLSAKTGKTGSVNCNALMPFVCEKGTEPYVEPIMWRMGIILAVVLISVVVGLVALLALFWCIKSRKRKEEVIERKNIIRASIKLQRKSSEHQRRKGNSHESTHASLTTTTINAYGEAYSQNRWAPPISSTRSPTGTVNTSCSESYSTTDHTYAKYESLPQGKHRGTKIDESYTTSTSYMDGKKWRSRQSDAYSEIRTLNSFDSPDRGKTLRDSSASSCSTCPPSSSDRTSTATDASASYSDCSTVQHSPPPSNRYKPLPTRPVPPTPLRTQLHLPSRTLPASGTSYPPGSGRSLVDLAAPLSTSKTSNEPPPFVETSM</sequence>
<dbReference type="SUPFAM" id="SSF51126">
    <property type="entry name" value="Pectin lyase-like"/>
    <property type="match status" value="5"/>
</dbReference>
<keyword evidence="6 11" id="KW-0472">Membrane</keyword>
<name>A0A2A2KA01_9BILA</name>
<dbReference type="InterPro" id="IPR053243">
    <property type="entry name" value="SJ_maturation_regulator"/>
</dbReference>
<dbReference type="Gene3D" id="3.10.250.10">
    <property type="entry name" value="SRCR-like domain"/>
    <property type="match status" value="3"/>
</dbReference>
<dbReference type="InterPro" id="IPR001190">
    <property type="entry name" value="SRCR"/>
</dbReference>
<evidence type="ECO:0000256" key="2">
    <source>
        <dbReference type="ARBA" id="ARBA00022692"/>
    </source>
</evidence>
<organism evidence="14 15">
    <name type="scientific">Diploscapter pachys</name>
    <dbReference type="NCBI Taxonomy" id="2018661"/>
    <lineage>
        <taxon>Eukaryota</taxon>
        <taxon>Metazoa</taxon>
        <taxon>Ecdysozoa</taxon>
        <taxon>Nematoda</taxon>
        <taxon>Chromadorea</taxon>
        <taxon>Rhabditida</taxon>
        <taxon>Rhabditina</taxon>
        <taxon>Rhabditomorpha</taxon>
        <taxon>Rhabditoidea</taxon>
        <taxon>Rhabditidae</taxon>
        <taxon>Diploscapter</taxon>
    </lineage>
</organism>
<feature type="compositionally biased region" description="Low complexity" evidence="10">
    <location>
        <begin position="2923"/>
        <end position="2955"/>
    </location>
</feature>
<dbReference type="GO" id="GO:0016020">
    <property type="term" value="C:membrane"/>
    <property type="evidence" value="ECO:0007669"/>
    <property type="project" value="UniProtKB-SubCell"/>
</dbReference>
<feature type="disulfide bond" evidence="9">
    <location>
        <begin position="1991"/>
        <end position="2001"/>
    </location>
</feature>
<feature type="region of interest" description="Disordered" evidence="10">
    <location>
        <begin position="2795"/>
        <end position="2817"/>
    </location>
</feature>
<dbReference type="PANTHER" id="PTHR47653:SF1">
    <property type="entry name" value="DELETED IN MALIGNANT BRAIN TUMORS 1 PROTEIN"/>
    <property type="match status" value="1"/>
</dbReference>
<dbReference type="InterPro" id="IPR012334">
    <property type="entry name" value="Pectin_lyas_fold"/>
</dbReference>
<dbReference type="Pfam" id="PF13229">
    <property type="entry name" value="Beta_helix"/>
    <property type="match status" value="1"/>
</dbReference>
<feature type="disulfide bond" evidence="9">
    <location>
        <begin position="199"/>
        <end position="209"/>
    </location>
</feature>
<dbReference type="PROSITE" id="PS00420">
    <property type="entry name" value="SRCR_1"/>
    <property type="match status" value="1"/>
</dbReference>
<dbReference type="SUPFAM" id="SSF56436">
    <property type="entry name" value="C-type lectin-like"/>
    <property type="match status" value="1"/>
</dbReference>
<dbReference type="EMBL" id="LIAE01009215">
    <property type="protein sequence ID" value="PAV70764.1"/>
    <property type="molecule type" value="Genomic_DNA"/>
</dbReference>
<evidence type="ECO:0000313" key="14">
    <source>
        <dbReference type="EMBL" id="PAV70764.1"/>
    </source>
</evidence>
<feature type="compositionally biased region" description="Basic and acidic residues" evidence="10">
    <location>
        <begin position="2798"/>
        <end position="2813"/>
    </location>
</feature>
<evidence type="ECO:0000256" key="1">
    <source>
        <dbReference type="ARBA" id="ARBA00004167"/>
    </source>
</evidence>
<comment type="caution">
    <text evidence="9">Lacks conserved residue(s) required for the propagation of feature annotation.</text>
</comment>
<evidence type="ECO:0000256" key="5">
    <source>
        <dbReference type="ARBA" id="ARBA00022989"/>
    </source>
</evidence>
<evidence type="ECO:0000313" key="15">
    <source>
        <dbReference type="Proteomes" id="UP000218231"/>
    </source>
</evidence>
<evidence type="ECO:0000256" key="4">
    <source>
        <dbReference type="ARBA" id="ARBA00022737"/>
    </source>
</evidence>
<dbReference type="InterPro" id="IPR006626">
    <property type="entry name" value="PbH1"/>
</dbReference>
<dbReference type="InterPro" id="IPR011050">
    <property type="entry name" value="Pectin_lyase_fold/virulence"/>
</dbReference>
<dbReference type="OrthoDB" id="5857313at2759"/>
<comment type="subcellular location">
    <subcellularLocation>
        <location evidence="1">Membrane</location>
        <topology evidence="1">Single-pass membrane protein</topology>
    </subcellularLocation>
</comment>
<dbReference type="Gene3D" id="2.160.20.10">
    <property type="entry name" value="Single-stranded right-handed beta-helix, Pectin lyase-like"/>
    <property type="match status" value="2"/>
</dbReference>
<feature type="transmembrane region" description="Helical" evidence="11">
    <location>
        <begin position="2744"/>
        <end position="2773"/>
    </location>
</feature>
<dbReference type="Pfam" id="PF00530">
    <property type="entry name" value="SRCR"/>
    <property type="match status" value="3"/>
</dbReference>
<feature type="domain" description="SRCR" evidence="13">
    <location>
        <begin position="1914"/>
        <end position="2026"/>
    </location>
</feature>
<dbReference type="GO" id="GO:0045217">
    <property type="term" value="P:cell-cell junction maintenance"/>
    <property type="evidence" value="ECO:0007669"/>
    <property type="project" value="TreeGrafter"/>
</dbReference>
<keyword evidence="5 11" id="KW-1133">Transmembrane helix</keyword>
<keyword evidence="15" id="KW-1185">Reference proteome</keyword>
<dbReference type="SMART" id="SM00710">
    <property type="entry name" value="PbH1"/>
    <property type="match status" value="20"/>
</dbReference>
<feature type="disulfide bond" evidence="9">
    <location>
        <begin position="1099"/>
        <end position="1109"/>
    </location>
</feature>
<evidence type="ECO:0000256" key="10">
    <source>
        <dbReference type="SAM" id="MobiDB-lite"/>
    </source>
</evidence>
<accession>A0A2A2KA01</accession>
<evidence type="ECO:0000256" key="3">
    <source>
        <dbReference type="ARBA" id="ARBA00022729"/>
    </source>
</evidence>
<keyword evidence="2 11" id="KW-0812">Transmembrane</keyword>
<dbReference type="PANTHER" id="PTHR47653">
    <property type="entry name" value="PROTEIN BARK BEETLE"/>
    <property type="match status" value="1"/>
</dbReference>
<dbReference type="InterPro" id="IPR039448">
    <property type="entry name" value="Beta_helix"/>
</dbReference>
<reference evidence="14 15" key="1">
    <citation type="journal article" date="2017" name="Curr. Biol.">
        <title>Genome architecture and evolution of a unichromosomal asexual nematode.</title>
        <authorList>
            <person name="Fradin H."/>
            <person name="Zegar C."/>
            <person name="Gutwein M."/>
            <person name="Lucas J."/>
            <person name="Kovtun M."/>
            <person name="Corcoran D."/>
            <person name="Baugh L.R."/>
            <person name="Kiontke K."/>
            <person name="Gunsalus K."/>
            <person name="Fitch D.H."/>
            <person name="Piano F."/>
        </authorList>
    </citation>
    <scope>NUCLEOTIDE SEQUENCE [LARGE SCALE GENOMIC DNA]</scope>
    <source>
        <strain evidence="14">PF1309</strain>
    </source>
</reference>
<feature type="compositionally biased region" description="Pro residues" evidence="10">
    <location>
        <begin position="3020"/>
        <end position="3029"/>
    </location>
</feature>
<evidence type="ECO:0000256" key="8">
    <source>
        <dbReference type="ARBA" id="ARBA00023180"/>
    </source>
</evidence>
<feature type="region of interest" description="Disordered" evidence="10">
    <location>
        <begin position="2906"/>
        <end position="3029"/>
    </location>
</feature>
<keyword evidence="3 12" id="KW-0732">Signal</keyword>
<dbReference type="PROSITE" id="PS50287">
    <property type="entry name" value="SRCR_2"/>
    <property type="match status" value="3"/>
</dbReference>
<comment type="caution">
    <text evidence="14">The sequence shown here is derived from an EMBL/GenBank/DDBJ whole genome shotgun (WGS) entry which is preliminary data.</text>
</comment>
<feature type="domain" description="SRCR" evidence="13">
    <location>
        <begin position="129"/>
        <end position="236"/>
    </location>
</feature>
<evidence type="ECO:0000256" key="7">
    <source>
        <dbReference type="ARBA" id="ARBA00023157"/>
    </source>
</evidence>
<evidence type="ECO:0000259" key="13">
    <source>
        <dbReference type="PROSITE" id="PS50287"/>
    </source>
</evidence>
<dbReference type="STRING" id="2018661.A0A2A2KA01"/>
<evidence type="ECO:0000256" key="11">
    <source>
        <dbReference type="SAM" id="Phobius"/>
    </source>
</evidence>
<feature type="signal peptide" evidence="12">
    <location>
        <begin position="1"/>
        <end position="28"/>
    </location>
</feature>
<feature type="chain" id="PRO_5012494345" description="SRCR domain-containing protein" evidence="12">
    <location>
        <begin position="29"/>
        <end position="3029"/>
    </location>
</feature>
<evidence type="ECO:0000256" key="9">
    <source>
        <dbReference type="PROSITE-ProRule" id="PRU00196"/>
    </source>
</evidence>
<evidence type="ECO:0000256" key="6">
    <source>
        <dbReference type="ARBA" id="ARBA00023136"/>
    </source>
</evidence>
<protein>
    <recommendedName>
        <fullName evidence="13">SRCR domain-containing protein</fullName>
    </recommendedName>
</protein>
<dbReference type="SUPFAM" id="SSF56487">
    <property type="entry name" value="SRCR-like"/>
    <property type="match status" value="3"/>
</dbReference>
<proteinExistence type="predicted"/>
<feature type="region of interest" description="Disordered" evidence="10">
    <location>
        <begin position="2835"/>
        <end position="2855"/>
    </location>
</feature>
<evidence type="ECO:0000256" key="12">
    <source>
        <dbReference type="SAM" id="SignalP"/>
    </source>
</evidence>
<keyword evidence="7 9" id="KW-1015">Disulfide bond</keyword>
<dbReference type="Proteomes" id="UP000218231">
    <property type="component" value="Unassembled WGS sequence"/>
</dbReference>
<gene>
    <name evidence="14" type="ORF">WR25_05397</name>
</gene>
<dbReference type="InterPro" id="IPR016187">
    <property type="entry name" value="CTDL_fold"/>
</dbReference>
<keyword evidence="4" id="KW-0677">Repeat</keyword>
<dbReference type="InterPro" id="IPR036772">
    <property type="entry name" value="SRCR-like_dom_sf"/>
</dbReference>
<dbReference type="SMART" id="SM00202">
    <property type="entry name" value="SR"/>
    <property type="match status" value="3"/>
</dbReference>
<dbReference type="FunFam" id="3.10.250.10:FF:000016">
    <property type="entry name" value="Scavenger receptor cysteine-rich protein type 12"/>
    <property type="match status" value="1"/>
</dbReference>
<keyword evidence="8" id="KW-0325">Glycoprotein</keyword>